<comment type="subunit">
    <text evidence="5">Homodimer.</text>
</comment>
<evidence type="ECO:0000256" key="3">
    <source>
        <dbReference type="ARBA" id="ARBA00023027"/>
    </source>
</evidence>
<keyword evidence="2 5" id="KW-0560">Oxidoreductase</keyword>
<dbReference type="Pfam" id="PF02826">
    <property type="entry name" value="2-Hacid_dh_C"/>
    <property type="match status" value="1"/>
</dbReference>
<proteinExistence type="inferred from homology"/>
<comment type="function">
    <text evidence="5">Catalyzes the oxidation of erythronate-4-phosphate to 3-hydroxy-2-oxo-4-phosphonooxybutanoate.</text>
</comment>
<gene>
    <name evidence="5 8" type="primary">pdxB</name>
    <name evidence="8" type="ORF">GCWU000325_01554</name>
</gene>
<evidence type="ECO:0000259" key="7">
    <source>
        <dbReference type="Pfam" id="PF02826"/>
    </source>
</evidence>
<reference evidence="8" key="1">
    <citation type="submission" date="2009-09" db="EMBL/GenBank/DDBJ databases">
        <authorList>
            <person name="Weinstock G."/>
            <person name="Sodergren E."/>
            <person name="Clifton S."/>
            <person name="Fulton L."/>
            <person name="Fulton B."/>
            <person name="Courtney L."/>
            <person name="Fronick C."/>
            <person name="Harrison M."/>
            <person name="Strong C."/>
            <person name="Farmer C."/>
            <person name="Delahaunty K."/>
            <person name="Markovic C."/>
            <person name="Hall O."/>
            <person name="Minx P."/>
            <person name="Tomlinson C."/>
            <person name="Mitreva M."/>
            <person name="Nelson J."/>
            <person name="Hou S."/>
            <person name="Wollam A."/>
            <person name="Pepin K.H."/>
            <person name="Johnson M."/>
            <person name="Bhonagiri V."/>
            <person name="Nash W.E."/>
            <person name="Warren W."/>
            <person name="Chinwalla A."/>
            <person name="Mardis E.R."/>
            <person name="Wilson R.K."/>
        </authorList>
    </citation>
    <scope>NUCLEOTIDE SEQUENCE [LARGE SCALE GENOMIC DNA]</scope>
    <source>
        <strain evidence="8">ATCC 51259</strain>
    </source>
</reference>
<organism evidence="8 9">
    <name type="scientific">Alloprevotella tannerae ATCC 51259</name>
    <dbReference type="NCBI Taxonomy" id="626522"/>
    <lineage>
        <taxon>Bacteria</taxon>
        <taxon>Pseudomonadati</taxon>
        <taxon>Bacteroidota</taxon>
        <taxon>Bacteroidia</taxon>
        <taxon>Bacteroidales</taxon>
        <taxon>Prevotellaceae</taxon>
        <taxon>Alloprevotella</taxon>
    </lineage>
</organism>
<keyword evidence="3 5" id="KW-0520">NAD</keyword>
<dbReference type="GO" id="GO:0033711">
    <property type="term" value="F:4-phosphoerythronate dehydrogenase activity"/>
    <property type="evidence" value="ECO:0007669"/>
    <property type="project" value="UniProtKB-EC"/>
</dbReference>
<keyword evidence="1 5" id="KW-0963">Cytoplasm</keyword>
<feature type="binding site" evidence="5">
    <location>
        <position position="74"/>
    </location>
    <ligand>
        <name>substrate</name>
    </ligand>
</feature>
<dbReference type="PANTHER" id="PTHR10996">
    <property type="entry name" value="2-HYDROXYACID DEHYDROGENASE-RELATED"/>
    <property type="match status" value="1"/>
</dbReference>
<feature type="binding site" evidence="5">
    <location>
        <position position="284"/>
    </location>
    <ligand>
        <name>substrate</name>
    </ligand>
</feature>
<dbReference type="CDD" id="cd12158">
    <property type="entry name" value="ErythrP_dh"/>
    <property type="match status" value="1"/>
</dbReference>
<dbReference type="GO" id="GO:0051287">
    <property type="term" value="F:NAD binding"/>
    <property type="evidence" value="ECO:0007669"/>
    <property type="project" value="InterPro"/>
</dbReference>
<evidence type="ECO:0000259" key="6">
    <source>
        <dbReference type="Pfam" id="PF00389"/>
    </source>
</evidence>
<comment type="catalytic activity">
    <reaction evidence="5">
        <text>4-phospho-D-erythronate + NAD(+) = (R)-3-hydroxy-2-oxo-4-phosphooxybutanoate + NADH + H(+)</text>
        <dbReference type="Rhea" id="RHEA:18829"/>
        <dbReference type="ChEBI" id="CHEBI:15378"/>
        <dbReference type="ChEBI" id="CHEBI:57540"/>
        <dbReference type="ChEBI" id="CHEBI:57945"/>
        <dbReference type="ChEBI" id="CHEBI:58538"/>
        <dbReference type="ChEBI" id="CHEBI:58766"/>
        <dbReference type="EC" id="1.1.1.290"/>
    </reaction>
</comment>
<protein>
    <recommendedName>
        <fullName evidence="5">Erythronate-4-phosphate dehydrogenase</fullName>
        <ecNumber evidence="5">1.1.1.290</ecNumber>
    </recommendedName>
</protein>
<dbReference type="InterPro" id="IPR006140">
    <property type="entry name" value="D-isomer_DH_NAD-bd"/>
</dbReference>
<comment type="caution">
    <text evidence="5">Lacks conserved residue(s) required for the propagation of feature annotation.</text>
</comment>
<dbReference type="EC" id="1.1.1.290" evidence="5"/>
<comment type="subcellular location">
    <subcellularLocation>
        <location evidence="5">Cytoplasm</location>
    </subcellularLocation>
</comment>
<evidence type="ECO:0000313" key="9">
    <source>
        <dbReference type="Proteomes" id="UP000003460"/>
    </source>
</evidence>
<dbReference type="Gene3D" id="3.40.50.720">
    <property type="entry name" value="NAD(P)-binding Rossmann-like Domain"/>
    <property type="match status" value="2"/>
</dbReference>
<feature type="active site" description="Proton donor" evidence="5">
    <location>
        <position position="280"/>
    </location>
</feature>
<dbReference type="GO" id="GO:0005737">
    <property type="term" value="C:cytoplasm"/>
    <property type="evidence" value="ECO:0007669"/>
    <property type="project" value="UniProtKB-SubCell"/>
</dbReference>
<sequence length="365" mass="40418">MAPADDKVKSAFYMQKTMERMPDNQTSRPLRLVIDDKIPYICGEAEKIGRCTYLPGGKISAEDVREADILIVRTRTRCDKQLLGGSSVRFIATATIGYDHLDTTYLAEAGISWANCPGCNANSVAQYVAACLLRLEMAGRLTLREARVGIVGVGHVGRAVERAVSALGCTVLRNDPPRAEHESGFMTLAELWDEADVLTFHTPLTYDGPYATYHLVNEALLSRLPARRPVLINSGRGEVVDNAALLRHADNFRALILDTWEGEPEINRQLLARMFIGTPHIAGYSADGKANGTRMALEAVAQHFRLPLQFCVAPPELPETYAYNPAVPPPCEALRRYDPLRDSEALKNNPEAFERLRGAYPLRRE</sequence>
<keyword evidence="9" id="KW-1185">Reference proteome</keyword>
<name>C9LH53_9BACT</name>
<dbReference type="InterPro" id="IPR006139">
    <property type="entry name" value="D-isomer_2_OHA_DH_cat_dom"/>
</dbReference>
<feature type="domain" description="D-isomer specific 2-hydroxyacid dehydrogenase NAD-binding" evidence="7">
    <location>
        <begin position="142"/>
        <end position="282"/>
    </location>
</feature>
<evidence type="ECO:0000256" key="4">
    <source>
        <dbReference type="ARBA" id="ARBA00023096"/>
    </source>
</evidence>
<dbReference type="InterPro" id="IPR050223">
    <property type="entry name" value="D-isomer_2-hydroxyacid_DH"/>
</dbReference>
<evidence type="ECO:0000256" key="1">
    <source>
        <dbReference type="ARBA" id="ARBA00022490"/>
    </source>
</evidence>
<dbReference type="SUPFAM" id="SSF52283">
    <property type="entry name" value="Formate/glycerate dehydrogenase catalytic domain-like"/>
    <property type="match status" value="1"/>
</dbReference>
<feature type="binding site" evidence="5">
    <location>
        <position position="283"/>
    </location>
    <ligand>
        <name>NAD(+)</name>
        <dbReference type="ChEBI" id="CHEBI:57540"/>
    </ligand>
</feature>
<feature type="active site" evidence="5">
    <location>
        <position position="236"/>
    </location>
</feature>
<dbReference type="Proteomes" id="UP000003460">
    <property type="component" value="Unassembled WGS sequence"/>
</dbReference>
<dbReference type="eggNOG" id="COG0111">
    <property type="taxonomic scope" value="Bacteria"/>
</dbReference>
<keyword evidence="4 5" id="KW-0664">Pyridoxine biosynthesis</keyword>
<dbReference type="UniPathway" id="UPA00244">
    <property type="reaction ID" value="UER00310"/>
</dbReference>
<dbReference type="GO" id="GO:0008615">
    <property type="term" value="P:pyridoxine biosynthetic process"/>
    <property type="evidence" value="ECO:0007669"/>
    <property type="project" value="UniProtKB-UniRule"/>
</dbReference>
<comment type="caution">
    <text evidence="8">The sequence shown here is derived from an EMBL/GenBank/DDBJ whole genome shotgun (WGS) entry which is preliminary data.</text>
</comment>
<feature type="domain" description="D-isomer specific 2-hydroxyacid dehydrogenase catalytic" evidence="6">
    <location>
        <begin position="61"/>
        <end position="304"/>
    </location>
</feature>
<evidence type="ECO:0000256" key="2">
    <source>
        <dbReference type="ARBA" id="ARBA00023002"/>
    </source>
</evidence>
<dbReference type="EMBL" id="ACIJ02000018">
    <property type="protein sequence ID" value="EEX72011.1"/>
    <property type="molecule type" value="Genomic_DNA"/>
</dbReference>
<feature type="binding site" evidence="5">
    <location>
        <position position="175"/>
    </location>
    <ligand>
        <name>NAD(+)</name>
        <dbReference type="ChEBI" id="CHEBI:57540"/>
    </ligand>
</feature>
<feature type="active site" evidence="5">
    <location>
        <position position="263"/>
    </location>
</feature>
<feature type="binding site" evidence="5">
    <location>
        <position position="202"/>
    </location>
    <ligand>
        <name>NAD(+)</name>
        <dbReference type="ChEBI" id="CHEBI:57540"/>
    </ligand>
</feature>
<comment type="similarity">
    <text evidence="5">Belongs to the D-isomer specific 2-hydroxyacid dehydrogenase family. PdxB subfamily.</text>
</comment>
<evidence type="ECO:0000313" key="8">
    <source>
        <dbReference type="EMBL" id="EEX72011.1"/>
    </source>
</evidence>
<dbReference type="InterPro" id="IPR020921">
    <property type="entry name" value="Erythronate-4-P_DHase"/>
</dbReference>
<accession>C9LH53</accession>
<evidence type="ECO:0000256" key="5">
    <source>
        <dbReference type="HAMAP-Rule" id="MF_01825"/>
    </source>
</evidence>
<dbReference type="SUPFAM" id="SSF51735">
    <property type="entry name" value="NAD(P)-binding Rossmann-fold domains"/>
    <property type="match status" value="1"/>
</dbReference>
<feature type="binding site" evidence="5">
    <location>
        <position position="95"/>
    </location>
    <ligand>
        <name>substrate</name>
    </ligand>
</feature>
<dbReference type="InterPro" id="IPR036291">
    <property type="entry name" value="NAD(P)-bd_dom_sf"/>
</dbReference>
<dbReference type="HAMAP" id="MF_01825">
    <property type="entry name" value="PdxB"/>
    <property type="match status" value="1"/>
</dbReference>
<comment type="pathway">
    <text evidence="5">Cofactor biosynthesis; pyridoxine 5'-phosphate biosynthesis; pyridoxine 5'-phosphate from D-erythrose 4-phosphate: step 2/5.</text>
</comment>
<dbReference type="Pfam" id="PF00389">
    <property type="entry name" value="2-Hacid_dh"/>
    <property type="match status" value="1"/>
</dbReference>
<dbReference type="HOGENOM" id="CLU_019796_4_0_10"/>
<feature type="binding site" evidence="5">
    <location>
        <position position="258"/>
    </location>
    <ligand>
        <name>NAD(+)</name>
        <dbReference type="ChEBI" id="CHEBI:57540"/>
    </ligand>
</feature>
<dbReference type="AlphaFoldDB" id="C9LH53"/>
<dbReference type="STRING" id="626522.GCWU000325_01554"/>